<dbReference type="InterPro" id="IPR014057">
    <property type="entry name" value="HI1420"/>
</dbReference>
<proteinExistence type="predicted"/>
<dbReference type="EMBL" id="JBHUIY010000010">
    <property type="protein sequence ID" value="MFD2233512.1"/>
    <property type="molecule type" value="Genomic_DNA"/>
</dbReference>
<organism evidence="2 3">
    <name type="scientific">Phaeospirillum tilakii</name>
    <dbReference type="NCBI Taxonomy" id="741673"/>
    <lineage>
        <taxon>Bacteria</taxon>
        <taxon>Pseudomonadati</taxon>
        <taxon>Pseudomonadota</taxon>
        <taxon>Alphaproteobacteria</taxon>
        <taxon>Rhodospirillales</taxon>
        <taxon>Rhodospirillaceae</taxon>
        <taxon>Phaeospirillum</taxon>
    </lineage>
</organism>
<dbReference type="NCBIfam" id="TIGR02684">
    <property type="entry name" value="dnstrm_HI1420"/>
    <property type="match status" value="1"/>
</dbReference>
<accession>A0ABW5C9P0</accession>
<sequence length="101" mass="10753">MAEPLFSRYDSADYLKTEADIIAYLDAVMAEGGDDPALLAHALGVVARARNVSKLARDTGMSREGLYKALSGEGNPSFATIAKVAKALGLRINFRPDQPVA</sequence>
<dbReference type="Pfam" id="PF21716">
    <property type="entry name" value="dnstrm_HI1420"/>
    <property type="match status" value="1"/>
</dbReference>
<keyword evidence="3" id="KW-1185">Reference proteome</keyword>
<evidence type="ECO:0000313" key="2">
    <source>
        <dbReference type="EMBL" id="MFD2233512.1"/>
    </source>
</evidence>
<comment type="caution">
    <text evidence="2">The sequence shown here is derived from an EMBL/GenBank/DDBJ whole genome shotgun (WGS) entry which is preliminary data.</text>
</comment>
<dbReference type="Proteomes" id="UP001597296">
    <property type="component" value="Unassembled WGS sequence"/>
</dbReference>
<feature type="domain" description="HTH cro/C1-type" evidence="1">
    <location>
        <begin position="53"/>
        <end position="95"/>
    </location>
</feature>
<dbReference type="InterPro" id="IPR001387">
    <property type="entry name" value="Cro/C1-type_HTH"/>
</dbReference>
<dbReference type="CDD" id="cd00093">
    <property type="entry name" value="HTH_XRE"/>
    <property type="match status" value="1"/>
</dbReference>
<name>A0ABW5C9P0_9PROT</name>
<evidence type="ECO:0000313" key="3">
    <source>
        <dbReference type="Proteomes" id="UP001597296"/>
    </source>
</evidence>
<dbReference type="RefSeq" id="WP_377315288.1">
    <property type="nucleotide sequence ID" value="NZ_JBHUIY010000010.1"/>
</dbReference>
<dbReference type="InterPro" id="IPR010982">
    <property type="entry name" value="Lambda_DNA-bd_dom_sf"/>
</dbReference>
<dbReference type="PANTHER" id="PTHR40275">
    <property type="entry name" value="SSL7038 PROTEIN"/>
    <property type="match status" value="1"/>
</dbReference>
<dbReference type="PANTHER" id="PTHR40275:SF1">
    <property type="entry name" value="SSL7038 PROTEIN"/>
    <property type="match status" value="1"/>
</dbReference>
<dbReference type="Gene3D" id="1.10.260.40">
    <property type="entry name" value="lambda repressor-like DNA-binding domains"/>
    <property type="match status" value="1"/>
</dbReference>
<dbReference type="PROSITE" id="PS50943">
    <property type="entry name" value="HTH_CROC1"/>
    <property type="match status" value="1"/>
</dbReference>
<evidence type="ECO:0000259" key="1">
    <source>
        <dbReference type="PROSITE" id="PS50943"/>
    </source>
</evidence>
<reference evidence="3" key="1">
    <citation type="journal article" date="2019" name="Int. J. Syst. Evol. Microbiol.">
        <title>The Global Catalogue of Microorganisms (GCM) 10K type strain sequencing project: providing services to taxonomists for standard genome sequencing and annotation.</title>
        <authorList>
            <consortium name="The Broad Institute Genomics Platform"/>
            <consortium name="The Broad Institute Genome Sequencing Center for Infectious Disease"/>
            <person name="Wu L."/>
            <person name="Ma J."/>
        </authorList>
    </citation>
    <scope>NUCLEOTIDE SEQUENCE [LARGE SCALE GENOMIC DNA]</scope>
    <source>
        <strain evidence="3">KCTC 15012</strain>
    </source>
</reference>
<protein>
    <submittedName>
        <fullName evidence="2">Addiction module antidote protein</fullName>
    </submittedName>
</protein>
<gene>
    <name evidence="2" type="ORF">ACFSNB_06815</name>
</gene>
<dbReference type="SUPFAM" id="SSF47413">
    <property type="entry name" value="lambda repressor-like DNA-binding domains"/>
    <property type="match status" value="1"/>
</dbReference>